<protein>
    <recommendedName>
        <fullName evidence="3">Transcriptional regulator, AbiEi antitoxin, Type IV TA system</fullName>
    </recommendedName>
</protein>
<sequence>MTSSLPPVIARRPADLDDPVRLFPGSAVERSEWVALDAPDRRRLVVRARATALRRPAVVSHRSAGALWGLPELGTWDWRLHVVDPGLTKTHVGGGVVRHAGMLATTDVADTGGIAATSLLRTVADVVHGVSLTHAVLVLDHVLRRGEVGADELERAFTVRAGSRGSRVARTALDLADAASESAGESISRVTMRDLGVAAPVLQHGFVTDAGRFRVDFWWPGAGVVGEFDGRVKYDDPGALWAEKRREDAIRRLPQVVGFARWGMREAVSPRLLAPVLLAAGLPLGRGWADRVR</sequence>
<dbReference type="EMBL" id="JAUCML010000003">
    <property type="protein sequence ID" value="MDM7884491.1"/>
    <property type="molecule type" value="Genomic_DNA"/>
</dbReference>
<gene>
    <name evidence="1" type="ORF">QUG92_05180</name>
</gene>
<comment type="caution">
    <text evidence="1">The sequence shown here is derived from an EMBL/GenBank/DDBJ whole genome shotgun (WGS) entry which is preliminary data.</text>
</comment>
<dbReference type="Proteomes" id="UP001237823">
    <property type="component" value="Unassembled WGS sequence"/>
</dbReference>
<accession>A0ABT7T4J0</accession>
<keyword evidence="2" id="KW-1185">Reference proteome</keyword>
<reference evidence="1 2" key="1">
    <citation type="submission" date="2023-06" db="EMBL/GenBank/DDBJ databases">
        <authorList>
            <person name="Feng G."/>
            <person name="Li J."/>
            <person name="Zhu H."/>
        </authorList>
    </citation>
    <scope>NUCLEOTIDE SEQUENCE [LARGE SCALE GENOMIC DNA]</scope>
    <source>
        <strain evidence="1 2">RHCKG23</strain>
    </source>
</reference>
<evidence type="ECO:0008006" key="3">
    <source>
        <dbReference type="Google" id="ProtNLM"/>
    </source>
</evidence>
<organism evidence="1 2">
    <name type="scientific">Curtobacterium citri</name>
    <dbReference type="NCBI Taxonomy" id="3055139"/>
    <lineage>
        <taxon>Bacteria</taxon>
        <taxon>Bacillati</taxon>
        <taxon>Actinomycetota</taxon>
        <taxon>Actinomycetes</taxon>
        <taxon>Micrococcales</taxon>
        <taxon>Microbacteriaceae</taxon>
        <taxon>Curtobacterium</taxon>
    </lineage>
</organism>
<name>A0ABT7T4J0_9MICO</name>
<evidence type="ECO:0000313" key="1">
    <source>
        <dbReference type="EMBL" id="MDM7884491.1"/>
    </source>
</evidence>
<dbReference type="RefSeq" id="WP_289457951.1">
    <property type="nucleotide sequence ID" value="NZ_JAUCML010000003.1"/>
</dbReference>
<proteinExistence type="predicted"/>
<evidence type="ECO:0000313" key="2">
    <source>
        <dbReference type="Proteomes" id="UP001237823"/>
    </source>
</evidence>